<gene>
    <name evidence="2" type="ORF">ALEPTO_LOCUS13743</name>
</gene>
<dbReference type="AlphaFoldDB" id="A0A9N9J4D6"/>
<proteinExistence type="predicted"/>
<dbReference type="Proteomes" id="UP000789508">
    <property type="component" value="Unassembled WGS sequence"/>
</dbReference>
<accession>A0A9N9J4D6</accession>
<evidence type="ECO:0000313" key="3">
    <source>
        <dbReference type="Proteomes" id="UP000789508"/>
    </source>
</evidence>
<keyword evidence="3" id="KW-1185">Reference proteome</keyword>
<organism evidence="2 3">
    <name type="scientific">Ambispora leptoticha</name>
    <dbReference type="NCBI Taxonomy" id="144679"/>
    <lineage>
        <taxon>Eukaryota</taxon>
        <taxon>Fungi</taxon>
        <taxon>Fungi incertae sedis</taxon>
        <taxon>Mucoromycota</taxon>
        <taxon>Glomeromycotina</taxon>
        <taxon>Glomeromycetes</taxon>
        <taxon>Archaeosporales</taxon>
        <taxon>Ambisporaceae</taxon>
        <taxon>Ambispora</taxon>
    </lineage>
</organism>
<sequence>MNNNECVIRSNDKNVGEENGGEENYFSDTVKALLQEFSSIKNPGGEDEHLEECIRNWFFKHKEFTE</sequence>
<evidence type="ECO:0000256" key="1">
    <source>
        <dbReference type="SAM" id="MobiDB-lite"/>
    </source>
</evidence>
<name>A0A9N9J4D6_9GLOM</name>
<comment type="caution">
    <text evidence="2">The sequence shown here is derived from an EMBL/GenBank/DDBJ whole genome shotgun (WGS) entry which is preliminary data.</text>
</comment>
<evidence type="ECO:0000313" key="2">
    <source>
        <dbReference type="EMBL" id="CAG8763164.1"/>
    </source>
</evidence>
<feature type="region of interest" description="Disordered" evidence="1">
    <location>
        <begin position="1"/>
        <end position="23"/>
    </location>
</feature>
<protein>
    <submittedName>
        <fullName evidence="2">6588_t:CDS:1</fullName>
    </submittedName>
</protein>
<reference evidence="2" key="1">
    <citation type="submission" date="2021-06" db="EMBL/GenBank/DDBJ databases">
        <authorList>
            <person name="Kallberg Y."/>
            <person name="Tangrot J."/>
            <person name="Rosling A."/>
        </authorList>
    </citation>
    <scope>NUCLEOTIDE SEQUENCE</scope>
    <source>
        <strain evidence="2">FL130A</strain>
    </source>
</reference>
<feature type="non-terminal residue" evidence="2">
    <location>
        <position position="66"/>
    </location>
</feature>
<dbReference type="EMBL" id="CAJVPS010047566">
    <property type="protein sequence ID" value="CAG8763164.1"/>
    <property type="molecule type" value="Genomic_DNA"/>
</dbReference>